<dbReference type="Proteomes" id="UP000751190">
    <property type="component" value="Unassembled WGS sequence"/>
</dbReference>
<protein>
    <recommendedName>
        <fullName evidence="3">TIR domain-containing protein</fullName>
    </recommendedName>
</protein>
<dbReference type="Gene3D" id="3.40.50.10140">
    <property type="entry name" value="Toll/interleukin-1 receptor homology (TIR) domain"/>
    <property type="match status" value="1"/>
</dbReference>
<sequence>MMLVLAASNGVRICTSVIAGVWWFDASNVHIVVFTCEFVLLGPLALRADFRLRAQSWLASRGEAVTTAASIAALIGSRSAEEVQQLALQRLRAIRLDLISYDELTSPKPDPLLFEKSSRCQLGQIDAFISHSWRDEPEAKWQALQAWRAGFKARFHREPIVWLDKACIEQDDIDANLMCLPVFLAGCNTLLVLFSRSYLERLWCVTEIFIFMQMGGTADRIEMILPDHALGAPAAGDVSAKASPFDVHDAIKSFDVQRAACFRSEERERLLTVIEAGFGGLGVFNEVLVKLLDAAVALRDAAEARALAAKRGERMRRASGDRRASTDWTSGNECSVALTASPLRLAAPSSSGAHTHVAVQLGAVSP</sequence>
<dbReference type="AlphaFoldDB" id="A0A8J5X9M6"/>
<organism evidence="1 2">
    <name type="scientific">Diacronema lutheri</name>
    <name type="common">Unicellular marine alga</name>
    <name type="synonym">Monochrysis lutheri</name>
    <dbReference type="NCBI Taxonomy" id="2081491"/>
    <lineage>
        <taxon>Eukaryota</taxon>
        <taxon>Haptista</taxon>
        <taxon>Haptophyta</taxon>
        <taxon>Pavlovophyceae</taxon>
        <taxon>Pavlovales</taxon>
        <taxon>Pavlovaceae</taxon>
        <taxon>Diacronema</taxon>
    </lineage>
</organism>
<dbReference type="SUPFAM" id="SSF52200">
    <property type="entry name" value="Toll/Interleukin receptor TIR domain"/>
    <property type="match status" value="1"/>
</dbReference>
<evidence type="ECO:0008006" key="3">
    <source>
        <dbReference type="Google" id="ProtNLM"/>
    </source>
</evidence>
<name>A0A8J5X9M6_DIALT</name>
<proteinExistence type="predicted"/>
<evidence type="ECO:0000313" key="1">
    <source>
        <dbReference type="EMBL" id="KAG8462423.1"/>
    </source>
</evidence>
<gene>
    <name evidence="1" type="ORF">KFE25_012243</name>
</gene>
<dbReference type="EMBL" id="JAGTXO010000021">
    <property type="protein sequence ID" value="KAG8462423.1"/>
    <property type="molecule type" value="Genomic_DNA"/>
</dbReference>
<comment type="caution">
    <text evidence="1">The sequence shown here is derived from an EMBL/GenBank/DDBJ whole genome shotgun (WGS) entry which is preliminary data.</text>
</comment>
<accession>A0A8J5X9M6</accession>
<evidence type="ECO:0000313" key="2">
    <source>
        <dbReference type="Proteomes" id="UP000751190"/>
    </source>
</evidence>
<reference evidence="1" key="1">
    <citation type="submission" date="2021-05" db="EMBL/GenBank/DDBJ databases">
        <title>The genome of the haptophyte Pavlova lutheri (Diacronema luteri, Pavlovales) - a model for lipid biosynthesis in eukaryotic algae.</title>
        <authorList>
            <person name="Hulatt C.J."/>
            <person name="Posewitz M.C."/>
        </authorList>
    </citation>
    <scope>NUCLEOTIDE SEQUENCE</scope>
    <source>
        <strain evidence="1">NIVA-4/92</strain>
    </source>
</reference>
<keyword evidence="2" id="KW-1185">Reference proteome</keyword>
<dbReference type="OrthoDB" id="423576at2759"/>
<dbReference type="InterPro" id="IPR035897">
    <property type="entry name" value="Toll_tir_struct_dom_sf"/>
</dbReference>